<dbReference type="EMBL" id="CP034207">
    <property type="protein sequence ID" value="QBZ61509.1"/>
    <property type="molecule type" value="Genomic_DNA"/>
</dbReference>
<proteinExistence type="predicted"/>
<name>A0A4P7NHR4_PYROR</name>
<gene>
    <name evidence="1" type="ORF">PoMZ_08458</name>
</gene>
<sequence length="242" mass="25389">MRLLTTIEAPKRPHYNTAAKAPAASPKAIPPIAAVGAAPNPVLLLVVAGSFPFAVFDCEPGDGEELDPPVVAVVREELVVPRVSVSAGLLVAAVALPLMGPGPWVPVADLVKVPEPHREDDAADMTDAYRAMSRSERSPAACRQDSQPIQSLKKLPPHMHCLCASKASGSVPLGVHCHSMFSTETQGGTGFDKPSGLQTWLLPDCLGLRAPALTVTAYQPRSATGVAYCLMVARLLCGRVCS</sequence>
<reference evidence="1 2" key="1">
    <citation type="journal article" date="2019" name="Mol. Biol. Evol.">
        <title>Blast fungal genomes show frequent chromosomal changes, gene gains and losses, and effector gene turnover.</title>
        <authorList>
            <person name="Gomez Luciano L.B."/>
            <person name="Jason Tsai I."/>
            <person name="Chuma I."/>
            <person name="Tosa Y."/>
            <person name="Chen Y.H."/>
            <person name="Li J.Y."/>
            <person name="Li M.Y."/>
            <person name="Jade Lu M.Y."/>
            <person name="Nakayashiki H."/>
            <person name="Li W.H."/>
        </authorList>
    </citation>
    <scope>NUCLEOTIDE SEQUENCE [LARGE SCALE GENOMIC DNA]</scope>
    <source>
        <strain evidence="1">MZ5-1-6</strain>
    </source>
</reference>
<accession>A0A4P7NHR4</accession>
<protein>
    <submittedName>
        <fullName evidence="1">Uncharacterized protein</fullName>
    </submittedName>
</protein>
<dbReference type="AlphaFoldDB" id="A0A4P7NHR4"/>
<evidence type="ECO:0000313" key="1">
    <source>
        <dbReference type="EMBL" id="QBZ61509.1"/>
    </source>
</evidence>
<dbReference type="Proteomes" id="UP000294847">
    <property type="component" value="Chromosome 4"/>
</dbReference>
<organism evidence="1 2">
    <name type="scientific">Pyricularia oryzae</name>
    <name type="common">Rice blast fungus</name>
    <name type="synonym">Magnaporthe oryzae</name>
    <dbReference type="NCBI Taxonomy" id="318829"/>
    <lineage>
        <taxon>Eukaryota</taxon>
        <taxon>Fungi</taxon>
        <taxon>Dikarya</taxon>
        <taxon>Ascomycota</taxon>
        <taxon>Pezizomycotina</taxon>
        <taxon>Sordariomycetes</taxon>
        <taxon>Sordariomycetidae</taxon>
        <taxon>Magnaporthales</taxon>
        <taxon>Pyriculariaceae</taxon>
        <taxon>Pyricularia</taxon>
    </lineage>
</organism>
<evidence type="ECO:0000313" key="2">
    <source>
        <dbReference type="Proteomes" id="UP000294847"/>
    </source>
</evidence>